<dbReference type="AlphaFoldDB" id="A0A550C7S6"/>
<organism evidence="2 3">
    <name type="scientific">Schizophyllum amplum</name>
    <dbReference type="NCBI Taxonomy" id="97359"/>
    <lineage>
        <taxon>Eukaryota</taxon>
        <taxon>Fungi</taxon>
        <taxon>Dikarya</taxon>
        <taxon>Basidiomycota</taxon>
        <taxon>Agaricomycotina</taxon>
        <taxon>Agaricomycetes</taxon>
        <taxon>Agaricomycetidae</taxon>
        <taxon>Agaricales</taxon>
        <taxon>Schizophyllaceae</taxon>
        <taxon>Schizophyllum</taxon>
    </lineage>
</organism>
<evidence type="ECO:0000256" key="1">
    <source>
        <dbReference type="SAM" id="MobiDB-lite"/>
    </source>
</evidence>
<dbReference type="EMBL" id="VDMD01000020">
    <property type="protein sequence ID" value="TRM60839.1"/>
    <property type="molecule type" value="Genomic_DNA"/>
</dbReference>
<feature type="region of interest" description="Disordered" evidence="1">
    <location>
        <begin position="223"/>
        <end position="265"/>
    </location>
</feature>
<sequence>MTVSRKTEGPSVPGPPPARVAKHRPDEGGANMDAHFWNLTNSARQAMEITSAPSGDPQVSSEAKDLLQALLREKELWKSGEESARNCESTAAQITSTPGDATPPTALSSPAVESTRLSAGSSELASSSVTLAANEGCDRARETSNGHIEKPFPADKVDEGGAPRAVAISAVSGDVNLIDEMVITPGERGSIRTKVELSTAQQEDKDCRRKTFDEKIQNVAAAEFTLGDQAEGNSDASAPQVDQEPSTNDEDIARPLGSRTDLNLARKPIHPSHALINATTAAEIAQSAAPDVSVASALTIDDPSPHLLASKPETLEKPATIHLKRKASASAGSTTKPRRKTKKGKEEEEPWRKQCLSFRLDKIP</sequence>
<evidence type="ECO:0000313" key="2">
    <source>
        <dbReference type="EMBL" id="TRM60839.1"/>
    </source>
</evidence>
<proteinExistence type="predicted"/>
<gene>
    <name evidence="2" type="ORF">BD626DRAFT_632278</name>
</gene>
<dbReference type="Proteomes" id="UP000320762">
    <property type="component" value="Unassembled WGS sequence"/>
</dbReference>
<keyword evidence="3" id="KW-1185">Reference proteome</keyword>
<comment type="caution">
    <text evidence="2">The sequence shown here is derived from an EMBL/GenBank/DDBJ whole genome shotgun (WGS) entry which is preliminary data.</text>
</comment>
<reference evidence="2 3" key="1">
    <citation type="journal article" date="2019" name="New Phytol.">
        <title>Comparative genomics reveals unique wood-decay strategies and fruiting body development in the Schizophyllaceae.</title>
        <authorList>
            <person name="Almasi E."/>
            <person name="Sahu N."/>
            <person name="Krizsan K."/>
            <person name="Balint B."/>
            <person name="Kovacs G.M."/>
            <person name="Kiss B."/>
            <person name="Cseklye J."/>
            <person name="Drula E."/>
            <person name="Henrissat B."/>
            <person name="Nagy I."/>
            <person name="Chovatia M."/>
            <person name="Adam C."/>
            <person name="LaButti K."/>
            <person name="Lipzen A."/>
            <person name="Riley R."/>
            <person name="Grigoriev I.V."/>
            <person name="Nagy L.G."/>
        </authorList>
    </citation>
    <scope>NUCLEOTIDE SEQUENCE [LARGE SCALE GENOMIC DNA]</scope>
    <source>
        <strain evidence="2 3">NL-1724</strain>
    </source>
</reference>
<feature type="compositionally biased region" description="Polar residues" evidence="1">
    <location>
        <begin position="86"/>
        <end position="116"/>
    </location>
</feature>
<protein>
    <submittedName>
        <fullName evidence="2">Uncharacterized protein</fullName>
    </submittedName>
</protein>
<name>A0A550C7S6_9AGAR</name>
<feature type="region of interest" description="Disordered" evidence="1">
    <location>
        <begin position="79"/>
        <end position="159"/>
    </location>
</feature>
<feature type="region of interest" description="Disordered" evidence="1">
    <location>
        <begin position="302"/>
        <end position="353"/>
    </location>
</feature>
<feature type="region of interest" description="Disordered" evidence="1">
    <location>
        <begin position="1"/>
        <end position="33"/>
    </location>
</feature>
<feature type="compositionally biased region" description="Low complexity" evidence="1">
    <location>
        <begin position="117"/>
        <end position="133"/>
    </location>
</feature>
<feature type="non-terminal residue" evidence="2">
    <location>
        <position position="364"/>
    </location>
</feature>
<feature type="compositionally biased region" description="Basic and acidic residues" evidence="1">
    <location>
        <begin position="136"/>
        <end position="159"/>
    </location>
</feature>
<accession>A0A550C7S6</accession>
<evidence type="ECO:0000313" key="3">
    <source>
        <dbReference type="Proteomes" id="UP000320762"/>
    </source>
</evidence>